<proteinExistence type="predicted"/>
<dbReference type="AlphaFoldDB" id="A0A975BUI5"/>
<gene>
    <name evidence="1" type="ORF">dnm_080570</name>
</gene>
<dbReference type="EMBL" id="CP061800">
    <property type="protein sequence ID" value="QTA91984.1"/>
    <property type="molecule type" value="Genomic_DNA"/>
</dbReference>
<evidence type="ECO:0000313" key="1">
    <source>
        <dbReference type="EMBL" id="QTA91984.1"/>
    </source>
</evidence>
<keyword evidence="2" id="KW-1185">Reference proteome</keyword>
<protein>
    <submittedName>
        <fullName evidence="1">Uncharacterized protein</fullName>
    </submittedName>
</protein>
<evidence type="ECO:0000313" key="2">
    <source>
        <dbReference type="Proteomes" id="UP000663722"/>
    </source>
</evidence>
<dbReference type="Proteomes" id="UP000663722">
    <property type="component" value="Chromosome"/>
</dbReference>
<organism evidence="1 2">
    <name type="scientific">Desulfonema magnum</name>
    <dbReference type="NCBI Taxonomy" id="45655"/>
    <lineage>
        <taxon>Bacteria</taxon>
        <taxon>Pseudomonadati</taxon>
        <taxon>Thermodesulfobacteriota</taxon>
        <taxon>Desulfobacteria</taxon>
        <taxon>Desulfobacterales</taxon>
        <taxon>Desulfococcaceae</taxon>
        <taxon>Desulfonema</taxon>
    </lineage>
</organism>
<dbReference type="KEGG" id="dmm:dnm_080570"/>
<name>A0A975BUI5_9BACT</name>
<sequence length="64" mass="6814">MIKFFSGRLNLLIMNGVRGGRESPSHHICSKSCCEYAALTGLGGEAANLLPQICCPHGVWSALP</sequence>
<accession>A0A975BUI5</accession>
<reference evidence="1" key="1">
    <citation type="journal article" date="2021" name="Microb. Physiol.">
        <title>Proteogenomic Insights into the Physiology of Marine, Sulfate-Reducing, Filamentous Desulfonema limicola and Desulfonema magnum.</title>
        <authorList>
            <person name="Schnaars V."/>
            <person name="Wohlbrand L."/>
            <person name="Scheve S."/>
            <person name="Hinrichs C."/>
            <person name="Reinhardt R."/>
            <person name="Rabus R."/>
        </authorList>
    </citation>
    <scope>NUCLEOTIDE SEQUENCE</scope>
    <source>
        <strain evidence="1">4be13</strain>
    </source>
</reference>